<feature type="region of interest" description="Disordered" evidence="1">
    <location>
        <begin position="180"/>
        <end position="200"/>
    </location>
</feature>
<feature type="compositionally biased region" description="Basic and acidic residues" evidence="1">
    <location>
        <begin position="184"/>
        <end position="200"/>
    </location>
</feature>
<dbReference type="KEGG" id="gji:H1R19_08730"/>
<reference evidence="3" key="1">
    <citation type="submission" date="2020-07" db="EMBL/GenBank/DDBJ databases">
        <title>novel species isolated from the respiratory tract of Marmot.</title>
        <authorList>
            <person name="Zhang G."/>
        </authorList>
    </citation>
    <scope>NUCLEOTIDE SEQUENCE [LARGE SCALE GENOMIC DNA]</scope>
    <source>
        <strain evidence="3">686</strain>
    </source>
</reference>
<dbReference type="Pfam" id="PF00300">
    <property type="entry name" value="His_Phos_1"/>
    <property type="match status" value="1"/>
</dbReference>
<dbReference type="AlphaFoldDB" id="A0A7D7LY49"/>
<dbReference type="EMBL" id="CP059491">
    <property type="protein sequence ID" value="QMT03175.1"/>
    <property type="molecule type" value="Genomic_DNA"/>
</dbReference>
<proteinExistence type="predicted"/>
<evidence type="ECO:0000256" key="1">
    <source>
        <dbReference type="SAM" id="MobiDB-lite"/>
    </source>
</evidence>
<name>A0A7D7LY49_9ACTN</name>
<evidence type="ECO:0000313" key="3">
    <source>
        <dbReference type="Proteomes" id="UP000515663"/>
    </source>
</evidence>
<accession>A0A7D7LY49</accession>
<dbReference type="SUPFAM" id="SSF53254">
    <property type="entry name" value="Phosphoglycerate mutase-like"/>
    <property type="match status" value="1"/>
</dbReference>
<organism evidence="2 3">
    <name type="scientific">Gordonia jinghuaiqii</name>
    <dbReference type="NCBI Taxonomy" id="2758710"/>
    <lineage>
        <taxon>Bacteria</taxon>
        <taxon>Bacillati</taxon>
        <taxon>Actinomycetota</taxon>
        <taxon>Actinomycetes</taxon>
        <taxon>Mycobacteriales</taxon>
        <taxon>Gordoniaceae</taxon>
        <taxon>Gordonia</taxon>
    </lineage>
</organism>
<keyword evidence="3" id="KW-1185">Reference proteome</keyword>
<sequence>MQIVTAGRTGPNRSVRFGGDLSLDDRGCRDILALGKLAGTPSAGAPSAGAPSVGGPNVWAPCVCGPESATRESARLLAGHTGFAVDDGLRTLDTGAWVGRTPEEIDPGELGVWFADPAARPHGGESIEEFVRRVHAWRRSAGDTALAVVAMPVAQALLCVDAHGYFEVEVRPAAVYSAPQRCRRSAEDTQREETKSTRRT</sequence>
<protein>
    <submittedName>
        <fullName evidence="2">Histidine phosphatase family protein</fullName>
    </submittedName>
</protein>
<dbReference type="RefSeq" id="WP_219851221.1">
    <property type="nucleotide sequence ID" value="NZ_CP059491.1"/>
</dbReference>
<dbReference type="Gene3D" id="3.40.50.1240">
    <property type="entry name" value="Phosphoglycerate mutase-like"/>
    <property type="match status" value="1"/>
</dbReference>
<dbReference type="InterPro" id="IPR029033">
    <property type="entry name" value="His_PPase_superfam"/>
</dbReference>
<gene>
    <name evidence="2" type="ORF">H1R19_08730</name>
</gene>
<dbReference type="Proteomes" id="UP000515663">
    <property type="component" value="Chromosome"/>
</dbReference>
<evidence type="ECO:0000313" key="2">
    <source>
        <dbReference type="EMBL" id="QMT03175.1"/>
    </source>
</evidence>
<dbReference type="InterPro" id="IPR013078">
    <property type="entry name" value="His_Pase_superF_clade-1"/>
</dbReference>